<dbReference type="CDD" id="cd06583">
    <property type="entry name" value="PGRP"/>
    <property type="match status" value="1"/>
</dbReference>
<evidence type="ECO:0000313" key="4">
    <source>
        <dbReference type="EMBL" id="GGU71255.1"/>
    </source>
</evidence>
<dbReference type="EMBL" id="BMUB01000004">
    <property type="protein sequence ID" value="GGU71255.1"/>
    <property type="molecule type" value="Genomic_DNA"/>
</dbReference>
<dbReference type="Proteomes" id="UP000610124">
    <property type="component" value="Unassembled WGS sequence"/>
</dbReference>
<dbReference type="OrthoDB" id="514320at2"/>
<sequence length="361" mass="37478">MNHVDPANSAGPGRRSFLAGAFAVGTGALLGSALTAGVARAAAGPVIADTGAWGARPASSPLNFVAGAPDKVIVHHTATPNVTDYSQAAAFSLARSMQSYQMDSEHWIDTGQHFTVSRGAYIMEGRHSSLATLRSGTQHVESAHCTGQNTVAIGIENEGTYSTVDPRSQQYAALIDLITYICQRYGLRAYQVYGHRDFNNTECPGDRLYALIPQIRRDVAARIGGDPTGPVWPVLSSGASGENVKTLQYLLVQRGQSLTVDGAYGPATQAAVTAFQNTNHASADGVAGNQTWSQAVAPLARGATGSAVQGVQSQLVAHGIQVSVDGAFGPGTQAGVTSFQSSAGLPADGVVDARTWSRLLA</sequence>
<keyword evidence="6" id="KW-1185">Reference proteome</keyword>
<dbReference type="KEGG" id="kau:B6264_28545"/>
<evidence type="ECO:0000259" key="3">
    <source>
        <dbReference type="SMART" id="SM00701"/>
    </source>
</evidence>
<dbReference type="InterPro" id="IPR015510">
    <property type="entry name" value="PGRP"/>
</dbReference>
<reference evidence="5" key="3">
    <citation type="submission" date="2016-08" db="EMBL/GenBank/DDBJ databases">
        <title>Sequencing, Assembly and Comparative Genomics of S. aureofaciens ATCC 10762.</title>
        <authorList>
            <person name="Gradnigo J.S."/>
            <person name="Johnson N."/>
            <person name="Somerville G.A."/>
        </authorList>
    </citation>
    <scope>NUCLEOTIDE SEQUENCE [LARGE SCALE GENOMIC DNA]</scope>
    <source>
        <strain evidence="5">ATCC 10762</strain>
    </source>
</reference>
<accession>A0A8H9HQI6</accession>
<evidence type="ECO:0000313" key="5">
    <source>
        <dbReference type="EMBL" id="OEV36618.1"/>
    </source>
</evidence>
<dbReference type="InterPro" id="IPR002477">
    <property type="entry name" value="Peptidoglycan-bd-like"/>
</dbReference>
<evidence type="ECO:0000256" key="1">
    <source>
        <dbReference type="ARBA" id="ARBA00007553"/>
    </source>
</evidence>
<comment type="caution">
    <text evidence="5">The sequence shown here is derived from an EMBL/GenBank/DDBJ whole genome shotgun (WGS) entry which is preliminary data.</text>
</comment>
<dbReference type="SUPFAM" id="SSF55846">
    <property type="entry name" value="N-acetylmuramoyl-L-alanine amidase-like"/>
    <property type="match status" value="1"/>
</dbReference>
<evidence type="ECO:0000313" key="6">
    <source>
        <dbReference type="Proteomes" id="UP000037395"/>
    </source>
</evidence>
<name>A0A1E7N7H2_KITAU</name>
<dbReference type="EMBL" id="JPRF03000024">
    <property type="protein sequence ID" value="OEV36618.1"/>
    <property type="molecule type" value="Genomic_DNA"/>
</dbReference>
<dbReference type="PROSITE" id="PS51318">
    <property type="entry name" value="TAT"/>
    <property type="match status" value="1"/>
</dbReference>
<dbReference type="Proteomes" id="UP000037395">
    <property type="component" value="Unassembled WGS sequence"/>
</dbReference>
<comment type="similarity">
    <text evidence="1">Belongs to the N-acetylmuramoyl-L-alanine amidase 2 family.</text>
</comment>
<dbReference type="GO" id="GO:0009253">
    <property type="term" value="P:peptidoglycan catabolic process"/>
    <property type="evidence" value="ECO:0007669"/>
    <property type="project" value="InterPro"/>
</dbReference>
<dbReference type="SUPFAM" id="SSF47090">
    <property type="entry name" value="PGBD-like"/>
    <property type="match status" value="2"/>
</dbReference>
<dbReference type="GO" id="GO:0008745">
    <property type="term" value="F:N-acetylmuramoyl-L-alanine amidase activity"/>
    <property type="evidence" value="ECO:0007669"/>
    <property type="project" value="InterPro"/>
</dbReference>
<dbReference type="RefSeq" id="WP_030554829.1">
    <property type="nucleotide sequence ID" value="NZ_BMUB01000004.1"/>
</dbReference>
<dbReference type="InterPro" id="IPR036366">
    <property type="entry name" value="PGBDSf"/>
</dbReference>
<dbReference type="GeneID" id="97485486"/>
<dbReference type="SMART" id="SM00644">
    <property type="entry name" value="Ami_2"/>
    <property type="match status" value="1"/>
</dbReference>
<dbReference type="SMART" id="SM00701">
    <property type="entry name" value="PGRP"/>
    <property type="match status" value="1"/>
</dbReference>
<evidence type="ECO:0000259" key="2">
    <source>
        <dbReference type="SMART" id="SM00644"/>
    </source>
</evidence>
<reference evidence="4" key="5">
    <citation type="submission" date="2020-09" db="EMBL/GenBank/DDBJ databases">
        <authorList>
            <person name="Sun Q."/>
            <person name="Ohkuma M."/>
        </authorList>
    </citation>
    <scope>NUCLEOTIDE SEQUENCE</scope>
    <source>
        <strain evidence="4">JCM 4434</strain>
    </source>
</reference>
<organism evidence="5 6">
    <name type="scientific">Kitasatospora aureofaciens</name>
    <name type="common">Streptomyces aureofaciens</name>
    <dbReference type="NCBI Taxonomy" id="1894"/>
    <lineage>
        <taxon>Bacteria</taxon>
        <taxon>Bacillati</taxon>
        <taxon>Actinomycetota</taxon>
        <taxon>Actinomycetes</taxon>
        <taxon>Kitasatosporales</taxon>
        <taxon>Streptomycetaceae</taxon>
        <taxon>Kitasatospora</taxon>
    </lineage>
</organism>
<dbReference type="Gene3D" id="1.10.101.10">
    <property type="entry name" value="PGBD-like superfamily/PGBD"/>
    <property type="match status" value="2"/>
</dbReference>
<dbReference type="PANTHER" id="PTHR11022:SF41">
    <property type="entry name" value="PEPTIDOGLYCAN-RECOGNITION PROTEIN LC-RELATED"/>
    <property type="match status" value="1"/>
</dbReference>
<feature type="domain" description="N-acetylmuramoyl-L-alanine amidase" evidence="2">
    <location>
        <begin position="59"/>
        <end position="205"/>
    </location>
</feature>
<dbReference type="InterPro" id="IPR006311">
    <property type="entry name" value="TAT_signal"/>
</dbReference>
<reference evidence="6" key="4">
    <citation type="submission" date="2016-08" db="EMBL/GenBank/DDBJ databases">
        <title>Sequencing, assembly and comparative genomics of S. aureofaciens ATCC 10762.</title>
        <authorList>
            <person name="Gradnigo J.S."/>
            <person name="Johnson N."/>
            <person name="Somerville G.A."/>
        </authorList>
    </citation>
    <scope>NUCLEOTIDE SEQUENCE [LARGE SCALE GENOMIC DNA]</scope>
    <source>
        <strain evidence="6">ATCC 10762 / DSM 40127 / CCM 3239 / JCM 4008 / LMG 5968 / NBRC 12843 / NCIMB 8234 / A-377</strain>
    </source>
</reference>
<evidence type="ECO:0000313" key="7">
    <source>
        <dbReference type="Proteomes" id="UP000610124"/>
    </source>
</evidence>
<proteinExistence type="inferred from homology"/>
<dbReference type="Gene3D" id="3.40.80.10">
    <property type="entry name" value="Peptidoglycan recognition protein-like"/>
    <property type="match status" value="1"/>
</dbReference>
<dbReference type="Pfam" id="PF01471">
    <property type="entry name" value="PG_binding_1"/>
    <property type="match status" value="2"/>
</dbReference>
<reference evidence="4 7" key="1">
    <citation type="journal article" date="2014" name="Int. J. Syst. Evol. Microbiol.">
        <title>Complete genome sequence of Corynebacterium casei LMG S-19264T (=DSM 44701T), isolated from a smear-ripened cheese.</title>
        <authorList>
            <consortium name="US DOE Joint Genome Institute (JGI-PGF)"/>
            <person name="Walter F."/>
            <person name="Albersmeier A."/>
            <person name="Kalinowski J."/>
            <person name="Ruckert C."/>
        </authorList>
    </citation>
    <scope>NUCLEOTIDE SEQUENCE [LARGE SCALE GENOMIC DNA]</scope>
    <source>
        <strain evidence="4 7">JCM 4434</strain>
    </source>
</reference>
<reference evidence="5 6" key="2">
    <citation type="submission" date="2014-07" db="EMBL/GenBank/DDBJ databases">
        <authorList>
            <person name="Zhang J.E."/>
            <person name="Yang H."/>
            <person name="Guo J."/>
            <person name="Deng Z."/>
            <person name="Luo H."/>
            <person name="Luo M."/>
            <person name="Zhao B."/>
        </authorList>
    </citation>
    <scope>NUCLEOTIDE SEQUENCE [LARGE SCALE GENOMIC DNA]</scope>
    <source>
        <strain evidence="5">ATCC 10762</strain>
        <strain evidence="6">ATCC 10762 / DSM 40127 / CCM 3239 / JCM 4008 / LMG 5968 / NBRC 12843 / NCIMB 8234 / A-377</strain>
    </source>
</reference>
<protein>
    <submittedName>
        <fullName evidence="5">N-acetylmuramoyl-L-alanine amidase</fullName>
    </submittedName>
</protein>
<dbReference type="InterPro" id="IPR006619">
    <property type="entry name" value="PGRP_domain_met/bac"/>
</dbReference>
<dbReference type="Pfam" id="PF01510">
    <property type="entry name" value="Amidase_2"/>
    <property type="match status" value="1"/>
</dbReference>
<gene>
    <name evidence="4" type="ORF">GCM10010502_23680</name>
    <name evidence="5" type="ORF">HS99_0027970</name>
</gene>
<dbReference type="GO" id="GO:0008270">
    <property type="term" value="F:zinc ion binding"/>
    <property type="evidence" value="ECO:0007669"/>
    <property type="project" value="InterPro"/>
</dbReference>
<dbReference type="PANTHER" id="PTHR11022">
    <property type="entry name" value="PEPTIDOGLYCAN RECOGNITION PROTEIN"/>
    <property type="match status" value="1"/>
</dbReference>
<dbReference type="AlphaFoldDB" id="A0A1E7N7H2"/>
<dbReference type="InterPro" id="IPR036505">
    <property type="entry name" value="Amidase/PGRP_sf"/>
</dbReference>
<feature type="domain" description="Peptidoglycan recognition protein family" evidence="3">
    <location>
        <begin position="45"/>
        <end position="199"/>
    </location>
</feature>
<dbReference type="InterPro" id="IPR036365">
    <property type="entry name" value="PGBD-like_sf"/>
</dbReference>
<dbReference type="InterPro" id="IPR002502">
    <property type="entry name" value="Amidase_domain"/>
</dbReference>
<accession>A0A1E7N7H2</accession>